<gene>
    <name evidence="9" type="ORF">SAMN05661012_01135</name>
</gene>
<dbReference type="PANTHER" id="PTHR11748">
    <property type="entry name" value="D-LACTATE DEHYDROGENASE"/>
    <property type="match status" value="1"/>
</dbReference>
<evidence type="ECO:0000256" key="4">
    <source>
        <dbReference type="ARBA" id="ARBA00022827"/>
    </source>
</evidence>
<dbReference type="OrthoDB" id="9767256at2"/>
<comment type="cofactor">
    <cofactor evidence="1">
        <name>FAD</name>
        <dbReference type="ChEBI" id="CHEBI:57692"/>
    </cofactor>
</comment>
<dbReference type="RefSeq" id="WP_072357650.1">
    <property type="nucleotide sequence ID" value="NZ_CP139972.1"/>
</dbReference>
<evidence type="ECO:0000313" key="10">
    <source>
        <dbReference type="Proteomes" id="UP000183788"/>
    </source>
</evidence>
<dbReference type="InterPro" id="IPR016164">
    <property type="entry name" value="FAD-linked_Oxase-like_C"/>
</dbReference>
<dbReference type="Gene3D" id="3.30.465.10">
    <property type="match status" value="1"/>
</dbReference>
<keyword evidence="2" id="KW-0285">Flavoprotein</keyword>
<proteinExistence type="predicted"/>
<evidence type="ECO:0000256" key="7">
    <source>
        <dbReference type="ARBA" id="ARBA00023014"/>
    </source>
</evidence>
<accession>A0A1K1NAS1</accession>
<dbReference type="Pfam" id="PF02913">
    <property type="entry name" value="FAD-oxidase_C"/>
    <property type="match status" value="1"/>
</dbReference>
<dbReference type="InterPro" id="IPR017900">
    <property type="entry name" value="4Fe4S_Fe_S_CS"/>
</dbReference>
<dbReference type="Gene3D" id="3.30.70.2740">
    <property type="match status" value="1"/>
</dbReference>
<dbReference type="Pfam" id="PF13534">
    <property type="entry name" value="Fer4_17"/>
    <property type="match status" value="1"/>
</dbReference>
<evidence type="ECO:0000256" key="5">
    <source>
        <dbReference type="ARBA" id="ARBA00023002"/>
    </source>
</evidence>
<dbReference type="GO" id="GO:0051536">
    <property type="term" value="F:iron-sulfur cluster binding"/>
    <property type="evidence" value="ECO:0007669"/>
    <property type="project" value="UniProtKB-KW"/>
</dbReference>
<dbReference type="InterPro" id="IPR004113">
    <property type="entry name" value="FAD-bd_oxidored_4_C"/>
</dbReference>
<dbReference type="PROSITE" id="PS51387">
    <property type="entry name" value="FAD_PCMH"/>
    <property type="match status" value="1"/>
</dbReference>
<name>A0A1K1NAS1_9BACT</name>
<dbReference type="GO" id="GO:0008720">
    <property type="term" value="F:D-lactate dehydrogenase (NAD+) activity"/>
    <property type="evidence" value="ECO:0007669"/>
    <property type="project" value="TreeGrafter"/>
</dbReference>
<evidence type="ECO:0000256" key="3">
    <source>
        <dbReference type="ARBA" id="ARBA00022723"/>
    </source>
</evidence>
<dbReference type="GO" id="GO:0046872">
    <property type="term" value="F:metal ion binding"/>
    <property type="evidence" value="ECO:0007669"/>
    <property type="project" value="UniProtKB-KW"/>
</dbReference>
<evidence type="ECO:0000259" key="8">
    <source>
        <dbReference type="PROSITE" id="PS51387"/>
    </source>
</evidence>
<evidence type="ECO:0000256" key="1">
    <source>
        <dbReference type="ARBA" id="ARBA00001974"/>
    </source>
</evidence>
<dbReference type="PANTHER" id="PTHR11748:SF119">
    <property type="entry name" value="D-2-HYDROXYGLUTARATE DEHYDROGENASE"/>
    <property type="match status" value="1"/>
</dbReference>
<evidence type="ECO:0000256" key="6">
    <source>
        <dbReference type="ARBA" id="ARBA00023004"/>
    </source>
</evidence>
<dbReference type="AlphaFoldDB" id="A0A1K1NAS1"/>
<dbReference type="Proteomes" id="UP000183788">
    <property type="component" value="Unassembled WGS sequence"/>
</dbReference>
<dbReference type="STRING" id="1004.SAMN05661012_01135"/>
<dbReference type="SUPFAM" id="SSF56176">
    <property type="entry name" value="FAD-binding/transporter-associated domain-like"/>
    <property type="match status" value="1"/>
</dbReference>
<dbReference type="Gene3D" id="3.30.43.10">
    <property type="entry name" value="Uridine Diphospho-n-acetylenolpyruvylglucosamine Reductase, domain 2"/>
    <property type="match status" value="1"/>
</dbReference>
<keyword evidence="3" id="KW-0479">Metal-binding</keyword>
<dbReference type="InterPro" id="IPR016166">
    <property type="entry name" value="FAD-bd_PCMH"/>
</dbReference>
<dbReference type="InterPro" id="IPR036318">
    <property type="entry name" value="FAD-bd_PCMH-like_sf"/>
</dbReference>
<sequence length="982" mass="109449">MIKEQLKQAFKELKPQLAGDLYFSEDSLDRTILMAYSTDASVYQEYPLGVALPKNKADIAALIRFSKTHKVPLIPRTAGTSLAGQVVGQGLIVDISRYMNRLLEVNKEEKWVRVEPGLERDVLNELLAPYGLFFGPETSTSNRAMIGGMIGNNSCGLHSMVWGATRDNLLSVEVVLGNGETTTFEELDEKGLQQKMVLNNLEGSIYRTLHALLSNKENQQAIREGYPARTVKRRNSGYALDALLDTTPYGGDAPFNLSHLIAGSEGTLAFITEAKLKLLDAPPKVNGLVAVHCTSVKESLQVNLIAVKHPVTASELVDDVIMNFTKGHPEHQQNRFFMEGEPGAILMVEFMCHSEEELQAQTSAFISEIKAKNLGYAYPLLRGNDINKAWNLRKSGLGLLRNIKGDAQPVNLIEDCAVAPENLPEYINDLQEMLTSMGLKASYYAHAGAGELHVEPIINLKIEEGRKQFRAVLEKTAAIVKKYKGSLSGEHGDGRLRGEFIRFMMGDKCYDCCKQVKQLYDPEYLFNPGKIIDPPPMDEFFRFKQPAVGGKVKTYFDFSGNNGILSLAEKCSGSGDCRKTHFAGGTMCPSYMATRFEKDTTRARANVLRQFLAQDNTAQAFNHEEIGHAMDLCLSCKGCKAECPSSVDVSKLKAEYLQQYYDTNGTPLKARMIGEFPFLSKMASVAPGVYNFAFKNKFTSGILKGMMNMAQERHVPALQSQTLRAWYRQFKKQQAGRSFAHKVYLFCDEFTNYNDVHIGQRCIELLTALDYEVIIPDHIESGRTHLSKGLVKRAKSIAAKNVQLLSFLIDQPYNLIGLEPSAILTFRDEYIDLLSGELKERAKELASKVRLFEEFLSAEMDEGRIRKESFRTDERKIMIHGHCHQKALSSVNYIKKVLSWPAHYEATVINSGCCGMAGSFGFDKDHYETSMKIGELVLFPAVRSQKEDVIIAAPGTSCRHQILDGTGKTALHPAEVLFDALV</sequence>
<dbReference type="SUPFAM" id="SSF46548">
    <property type="entry name" value="alpha-helical ferredoxin"/>
    <property type="match status" value="1"/>
</dbReference>
<dbReference type="SUPFAM" id="SSF55103">
    <property type="entry name" value="FAD-linked oxidases, C-terminal domain"/>
    <property type="match status" value="1"/>
</dbReference>
<dbReference type="EMBL" id="FPIZ01000003">
    <property type="protein sequence ID" value="SFW32552.1"/>
    <property type="molecule type" value="Genomic_DNA"/>
</dbReference>
<dbReference type="InterPro" id="IPR016167">
    <property type="entry name" value="FAD-bd_PCMH_sub1"/>
</dbReference>
<keyword evidence="7" id="KW-0411">Iron-sulfur</keyword>
<reference evidence="9 10" key="1">
    <citation type="submission" date="2016-11" db="EMBL/GenBank/DDBJ databases">
        <authorList>
            <person name="Jaros S."/>
            <person name="Januszkiewicz K."/>
            <person name="Wedrychowicz H."/>
        </authorList>
    </citation>
    <scope>NUCLEOTIDE SEQUENCE [LARGE SCALE GENOMIC DNA]</scope>
    <source>
        <strain evidence="9 10">DSM 784</strain>
    </source>
</reference>
<dbReference type="GO" id="GO:1903457">
    <property type="term" value="P:lactate catabolic process"/>
    <property type="evidence" value="ECO:0007669"/>
    <property type="project" value="TreeGrafter"/>
</dbReference>
<keyword evidence="4" id="KW-0274">FAD</keyword>
<dbReference type="GO" id="GO:0004458">
    <property type="term" value="F:D-lactate dehydrogenase (cytochrome) activity"/>
    <property type="evidence" value="ECO:0007669"/>
    <property type="project" value="TreeGrafter"/>
</dbReference>
<dbReference type="Pfam" id="PF01565">
    <property type="entry name" value="FAD_binding_4"/>
    <property type="match status" value="1"/>
</dbReference>
<protein>
    <submittedName>
        <fullName evidence="9">FAD/FMN-containing dehydrogenase</fullName>
    </submittedName>
</protein>
<dbReference type="InterPro" id="IPR006094">
    <property type="entry name" value="Oxid_FAD_bind_N"/>
</dbReference>
<keyword evidence="5" id="KW-0560">Oxidoreductase</keyword>
<dbReference type="InterPro" id="IPR016169">
    <property type="entry name" value="FAD-bd_PCMH_sub2"/>
</dbReference>
<evidence type="ECO:0000313" key="9">
    <source>
        <dbReference type="EMBL" id="SFW32552.1"/>
    </source>
</evidence>
<evidence type="ECO:0000256" key="2">
    <source>
        <dbReference type="ARBA" id="ARBA00022630"/>
    </source>
</evidence>
<keyword evidence="6" id="KW-0408">Iron</keyword>
<dbReference type="GO" id="GO:0071949">
    <property type="term" value="F:FAD binding"/>
    <property type="evidence" value="ECO:0007669"/>
    <property type="project" value="InterPro"/>
</dbReference>
<dbReference type="PROSITE" id="PS00198">
    <property type="entry name" value="4FE4S_FER_1"/>
    <property type="match status" value="1"/>
</dbReference>
<feature type="domain" description="FAD-binding PCMH-type" evidence="8">
    <location>
        <begin position="43"/>
        <end position="281"/>
    </location>
</feature>
<organism evidence="9 10">
    <name type="scientific">Chitinophaga sancti</name>
    <dbReference type="NCBI Taxonomy" id="1004"/>
    <lineage>
        <taxon>Bacteria</taxon>
        <taxon>Pseudomonadati</taxon>
        <taxon>Bacteroidota</taxon>
        <taxon>Chitinophagia</taxon>
        <taxon>Chitinophagales</taxon>
        <taxon>Chitinophagaceae</taxon>
        <taxon>Chitinophaga</taxon>
    </lineage>
</organism>